<name>A0A0V8HLG8_9BACI</name>
<dbReference type="SUPFAM" id="SSF53335">
    <property type="entry name" value="S-adenosyl-L-methionine-dependent methyltransferases"/>
    <property type="match status" value="1"/>
</dbReference>
<dbReference type="PANTHER" id="PTHR36112">
    <property type="entry name" value="RIBOSOMAL RNA SMALL SUBUNIT METHYLTRANSFERASE J"/>
    <property type="match status" value="1"/>
</dbReference>
<dbReference type="GO" id="GO:0008990">
    <property type="term" value="F:rRNA (guanine-N2-)-methyltransferase activity"/>
    <property type="evidence" value="ECO:0007669"/>
    <property type="project" value="InterPro"/>
</dbReference>
<keyword evidence="1" id="KW-0489">Methyltransferase</keyword>
<dbReference type="EMBL" id="FMAU01000001">
    <property type="protein sequence ID" value="SCB83122.1"/>
    <property type="molecule type" value="Genomic_DNA"/>
</dbReference>
<proteinExistence type="predicted"/>
<dbReference type="InterPro" id="IPR007536">
    <property type="entry name" value="16SrRNA_methylTrfase_J"/>
</dbReference>
<protein>
    <submittedName>
        <fullName evidence="1">Putative SAM-dependent methyltransferase</fullName>
    </submittedName>
</protein>
<evidence type="ECO:0000313" key="1">
    <source>
        <dbReference type="EMBL" id="SCB83122.1"/>
    </source>
</evidence>
<reference evidence="2" key="1">
    <citation type="submission" date="2016-08" db="EMBL/GenBank/DDBJ databases">
        <authorList>
            <person name="Varghese N."/>
            <person name="Submissions Spin"/>
        </authorList>
    </citation>
    <scope>NUCLEOTIDE SEQUENCE [LARGE SCALE GENOMIC DNA]</scope>
    <source>
        <strain evidence="2">SGD-1123</strain>
    </source>
</reference>
<dbReference type="Proteomes" id="UP000181997">
    <property type="component" value="Unassembled WGS sequence"/>
</dbReference>
<keyword evidence="2" id="KW-1185">Reference proteome</keyword>
<evidence type="ECO:0000313" key="2">
    <source>
        <dbReference type="Proteomes" id="UP000181997"/>
    </source>
</evidence>
<gene>
    <name evidence="1" type="ORF">GA0061094_0801</name>
</gene>
<sequence length="259" mass="29301">MFVTTCGRANEKVIGKALQIASDLKIPYIDRGKKSLSHHMDRLGRDCLVAGKERLELHEREKSGEPFFFHPNSASFRIKRLMRGERDPLVEAARLEEGMSFLDCTLGLASDSIIASHIIGTDGMVKGIEANEYIAYIISEGLKNWVSPLEDLNEAMKRVEVCYGNFEEKLIDCGDKSMDVVYFDPMFEEALTDSTGINPIRNWAAYTPLTAEVIEEAKRVARKRIVMKNHYQSPLFDQHGFQVIKRPSAKFHFGVIELG</sequence>
<dbReference type="AlphaFoldDB" id="A0A0V8HLG8"/>
<dbReference type="PANTHER" id="PTHR36112:SF1">
    <property type="entry name" value="RIBOSOMAL RNA SMALL SUBUNIT METHYLTRANSFERASE J"/>
    <property type="match status" value="1"/>
</dbReference>
<organism evidence="1 2">
    <name type="scientific">[Bacillus] enclensis</name>
    <dbReference type="NCBI Taxonomy" id="1402860"/>
    <lineage>
        <taxon>Bacteria</taxon>
        <taxon>Bacillati</taxon>
        <taxon>Bacillota</taxon>
        <taxon>Bacilli</taxon>
        <taxon>Bacillales</taxon>
        <taxon>Bacillaceae</taxon>
        <taxon>Rossellomorea</taxon>
    </lineage>
</organism>
<dbReference type="OrthoDB" id="1653798at2"/>
<dbReference type="RefSeq" id="WP_032087994.1">
    <property type="nucleotide sequence ID" value="NZ_FMAU01000001.1"/>
</dbReference>
<dbReference type="Pfam" id="PF04445">
    <property type="entry name" value="SAM_MT"/>
    <property type="match status" value="1"/>
</dbReference>
<keyword evidence="1" id="KW-0808">Transferase</keyword>
<dbReference type="InterPro" id="IPR029063">
    <property type="entry name" value="SAM-dependent_MTases_sf"/>
</dbReference>
<dbReference type="Gene3D" id="3.40.50.150">
    <property type="entry name" value="Vaccinia Virus protein VP39"/>
    <property type="match status" value="1"/>
</dbReference>
<accession>A0A0V8HLG8</accession>